<accession>A0A0V1KQZ4</accession>
<gene>
    <name evidence="1" type="ORF">T02_13796</name>
</gene>
<organism evidence="1 2">
    <name type="scientific">Trichinella nativa</name>
    <dbReference type="NCBI Taxonomy" id="6335"/>
    <lineage>
        <taxon>Eukaryota</taxon>
        <taxon>Metazoa</taxon>
        <taxon>Ecdysozoa</taxon>
        <taxon>Nematoda</taxon>
        <taxon>Enoplea</taxon>
        <taxon>Dorylaimia</taxon>
        <taxon>Trichinellida</taxon>
        <taxon>Trichinellidae</taxon>
        <taxon>Trichinella</taxon>
    </lineage>
</organism>
<dbReference type="AlphaFoldDB" id="A0A0V1KQZ4"/>
<keyword evidence="2" id="KW-1185">Reference proteome</keyword>
<dbReference type="OrthoDB" id="10422469at2759"/>
<dbReference type="EMBL" id="JYDW01000318">
    <property type="protein sequence ID" value="KRZ49340.1"/>
    <property type="molecule type" value="Genomic_DNA"/>
</dbReference>
<proteinExistence type="predicted"/>
<name>A0A0V1KQZ4_9BILA</name>
<reference evidence="1 2" key="1">
    <citation type="submission" date="2015-05" db="EMBL/GenBank/DDBJ databases">
        <title>Evolution of Trichinella species and genotypes.</title>
        <authorList>
            <person name="Korhonen P.K."/>
            <person name="Edoardo P."/>
            <person name="Giuseppe L.R."/>
            <person name="Gasser R.B."/>
        </authorList>
    </citation>
    <scope>NUCLEOTIDE SEQUENCE [LARGE SCALE GENOMIC DNA]</scope>
    <source>
        <strain evidence="1">ISS10</strain>
    </source>
</reference>
<evidence type="ECO:0000313" key="2">
    <source>
        <dbReference type="Proteomes" id="UP000054721"/>
    </source>
</evidence>
<protein>
    <submittedName>
        <fullName evidence="1">Uncharacterized protein</fullName>
    </submittedName>
</protein>
<sequence>MVVSRTWTSGASMTILEMSGSSSFQGRHWAFVSGGNGSSHATPHCHSSWMMIFAFTVYGAKQPNGSKTEASAFNTPLFVSGNSAARSGVREDNRSHSLWQKIPSVFQSRLPLLGSWSLARISSTAADELLAHLARWKPPFSSSSVASFAILLASATLSQLTTRSSTYMLGSRSLSAPAHSAW</sequence>
<dbReference type="Proteomes" id="UP000054721">
    <property type="component" value="Unassembled WGS sequence"/>
</dbReference>
<evidence type="ECO:0000313" key="1">
    <source>
        <dbReference type="EMBL" id="KRZ49340.1"/>
    </source>
</evidence>
<comment type="caution">
    <text evidence="1">The sequence shown here is derived from an EMBL/GenBank/DDBJ whole genome shotgun (WGS) entry which is preliminary data.</text>
</comment>